<gene>
    <name evidence="1" type="ORF">KP79_PYT20683</name>
</gene>
<protein>
    <submittedName>
        <fullName evidence="1">Uncharacterized protein</fullName>
    </submittedName>
</protein>
<sequence>MSHNIVKLLSQLSDGSMRNGEEHLDRKCKIQQVPCLLNERTLAFASVRKCRCERYKDKSDALVYTNVEVPQDGIDMHVHENCKYEITETFDKKGKRIFKIELVCYCHQNRSRRPGEMNEP</sequence>
<dbReference type="EMBL" id="NEDP02003256">
    <property type="protein sequence ID" value="OWF49108.1"/>
    <property type="molecule type" value="Genomic_DNA"/>
</dbReference>
<dbReference type="Proteomes" id="UP000242188">
    <property type="component" value="Unassembled WGS sequence"/>
</dbReference>
<keyword evidence="2" id="KW-1185">Reference proteome</keyword>
<name>A0A210QK33_MIZYE</name>
<dbReference type="AlphaFoldDB" id="A0A210QK33"/>
<evidence type="ECO:0000313" key="2">
    <source>
        <dbReference type="Proteomes" id="UP000242188"/>
    </source>
</evidence>
<accession>A0A210QK33</accession>
<evidence type="ECO:0000313" key="1">
    <source>
        <dbReference type="EMBL" id="OWF49108.1"/>
    </source>
</evidence>
<proteinExistence type="predicted"/>
<organism evidence="1 2">
    <name type="scientific">Mizuhopecten yessoensis</name>
    <name type="common">Japanese scallop</name>
    <name type="synonym">Patinopecten yessoensis</name>
    <dbReference type="NCBI Taxonomy" id="6573"/>
    <lineage>
        <taxon>Eukaryota</taxon>
        <taxon>Metazoa</taxon>
        <taxon>Spiralia</taxon>
        <taxon>Lophotrochozoa</taxon>
        <taxon>Mollusca</taxon>
        <taxon>Bivalvia</taxon>
        <taxon>Autobranchia</taxon>
        <taxon>Pteriomorphia</taxon>
        <taxon>Pectinida</taxon>
        <taxon>Pectinoidea</taxon>
        <taxon>Pectinidae</taxon>
        <taxon>Mizuhopecten</taxon>
    </lineage>
</organism>
<reference evidence="1 2" key="1">
    <citation type="journal article" date="2017" name="Nat. Ecol. Evol.">
        <title>Scallop genome provides insights into evolution of bilaterian karyotype and development.</title>
        <authorList>
            <person name="Wang S."/>
            <person name="Zhang J."/>
            <person name="Jiao W."/>
            <person name="Li J."/>
            <person name="Xun X."/>
            <person name="Sun Y."/>
            <person name="Guo X."/>
            <person name="Huan P."/>
            <person name="Dong B."/>
            <person name="Zhang L."/>
            <person name="Hu X."/>
            <person name="Sun X."/>
            <person name="Wang J."/>
            <person name="Zhao C."/>
            <person name="Wang Y."/>
            <person name="Wang D."/>
            <person name="Huang X."/>
            <person name="Wang R."/>
            <person name="Lv J."/>
            <person name="Li Y."/>
            <person name="Zhang Z."/>
            <person name="Liu B."/>
            <person name="Lu W."/>
            <person name="Hui Y."/>
            <person name="Liang J."/>
            <person name="Zhou Z."/>
            <person name="Hou R."/>
            <person name="Li X."/>
            <person name="Liu Y."/>
            <person name="Li H."/>
            <person name="Ning X."/>
            <person name="Lin Y."/>
            <person name="Zhao L."/>
            <person name="Xing Q."/>
            <person name="Dou J."/>
            <person name="Li Y."/>
            <person name="Mao J."/>
            <person name="Guo H."/>
            <person name="Dou H."/>
            <person name="Li T."/>
            <person name="Mu C."/>
            <person name="Jiang W."/>
            <person name="Fu Q."/>
            <person name="Fu X."/>
            <person name="Miao Y."/>
            <person name="Liu J."/>
            <person name="Yu Q."/>
            <person name="Li R."/>
            <person name="Liao H."/>
            <person name="Li X."/>
            <person name="Kong Y."/>
            <person name="Jiang Z."/>
            <person name="Chourrout D."/>
            <person name="Li R."/>
            <person name="Bao Z."/>
        </authorList>
    </citation>
    <scope>NUCLEOTIDE SEQUENCE [LARGE SCALE GENOMIC DNA]</scope>
    <source>
        <strain evidence="1 2">PY_sf001</strain>
    </source>
</reference>
<comment type="caution">
    <text evidence="1">The sequence shown here is derived from an EMBL/GenBank/DDBJ whole genome shotgun (WGS) entry which is preliminary data.</text>
</comment>